<dbReference type="WBParaSite" id="SBAD_0001188901-mRNA-1">
    <property type="protein sequence ID" value="SBAD_0001188901-mRNA-1"/>
    <property type="gene ID" value="SBAD_0001188901"/>
</dbReference>
<proteinExistence type="inferred from homology"/>
<keyword evidence="1" id="KW-0479">Metal-binding</keyword>
<dbReference type="PROSITE" id="PS50081">
    <property type="entry name" value="ZF_DAG_PE_2"/>
    <property type="match status" value="1"/>
</dbReference>
<dbReference type="InterPro" id="IPR025258">
    <property type="entry name" value="RH_dom"/>
</dbReference>
<dbReference type="Proteomes" id="UP000270296">
    <property type="component" value="Unassembled WGS sequence"/>
</dbReference>
<accession>A0A183J6K5</accession>
<dbReference type="AlphaFoldDB" id="A0A183J6K5"/>
<evidence type="ECO:0000256" key="2">
    <source>
        <dbReference type="ARBA" id="ARBA00022737"/>
    </source>
</evidence>
<evidence type="ECO:0000256" key="3">
    <source>
        <dbReference type="ARBA" id="ARBA00022771"/>
    </source>
</evidence>
<dbReference type="EMBL" id="UZAM01015800">
    <property type="protein sequence ID" value="VDP40598.1"/>
    <property type="molecule type" value="Genomic_DNA"/>
</dbReference>
<comment type="similarity">
    <text evidence="5">Belongs to the DEF8 family.</text>
</comment>
<protein>
    <submittedName>
        <fullName evidence="9">Phorbol-ester/DAG-type domain-containing protein</fullName>
    </submittedName>
</protein>
<evidence type="ECO:0000313" key="9">
    <source>
        <dbReference type="WBParaSite" id="SBAD_0001188901-mRNA-1"/>
    </source>
</evidence>
<dbReference type="SMART" id="SM01175">
    <property type="entry name" value="DUF4206"/>
    <property type="match status" value="1"/>
</dbReference>
<dbReference type="CDD" id="cd20819">
    <property type="entry name" value="C1_DEF8"/>
    <property type="match status" value="1"/>
</dbReference>
<dbReference type="OrthoDB" id="1918044at2759"/>
<evidence type="ECO:0000256" key="4">
    <source>
        <dbReference type="ARBA" id="ARBA00022833"/>
    </source>
</evidence>
<keyword evidence="8" id="KW-1185">Reference proteome</keyword>
<dbReference type="InterPro" id="IPR002219">
    <property type="entry name" value="PKC_DAG/PE"/>
</dbReference>
<dbReference type="PANTHER" id="PTHR12326:SF3">
    <property type="entry name" value="DIFFERENTIALLY EXPRESSED IN FDCP 8 HOMOLOG"/>
    <property type="match status" value="1"/>
</dbReference>
<dbReference type="InterPro" id="IPR046349">
    <property type="entry name" value="C1-like_sf"/>
</dbReference>
<dbReference type="InterPro" id="IPR051366">
    <property type="entry name" value="DEF8"/>
</dbReference>
<organism evidence="9">
    <name type="scientific">Soboliphyme baturini</name>
    <dbReference type="NCBI Taxonomy" id="241478"/>
    <lineage>
        <taxon>Eukaryota</taxon>
        <taxon>Metazoa</taxon>
        <taxon>Ecdysozoa</taxon>
        <taxon>Nematoda</taxon>
        <taxon>Enoplea</taxon>
        <taxon>Dorylaimia</taxon>
        <taxon>Dioctophymatida</taxon>
        <taxon>Dioctophymatoidea</taxon>
        <taxon>Soboliphymatidae</taxon>
        <taxon>Soboliphyme</taxon>
    </lineage>
</organism>
<keyword evidence="3" id="KW-0863">Zinc-finger</keyword>
<evidence type="ECO:0000256" key="1">
    <source>
        <dbReference type="ARBA" id="ARBA00022723"/>
    </source>
</evidence>
<dbReference type="Gene3D" id="3.30.60.20">
    <property type="match status" value="1"/>
</dbReference>
<dbReference type="SUPFAM" id="SSF57889">
    <property type="entry name" value="Cysteine-rich domain"/>
    <property type="match status" value="1"/>
</dbReference>
<keyword evidence="2" id="KW-0677">Repeat</keyword>
<evidence type="ECO:0000313" key="7">
    <source>
        <dbReference type="EMBL" id="VDP40598.1"/>
    </source>
</evidence>
<dbReference type="Pfam" id="PF13901">
    <property type="entry name" value="RH_dom"/>
    <property type="match status" value="1"/>
</dbReference>
<evidence type="ECO:0000313" key="8">
    <source>
        <dbReference type="Proteomes" id="UP000270296"/>
    </source>
</evidence>
<dbReference type="InterPro" id="IPR047983">
    <property type="entry name" value="DEF8_C1"/>
</dbReference>
<sequence length="190" mass="22399">MITFFEDEDVPRVFFINGHEFISSRRNLTGGYIQYCEQCCCMIWTFLQKWQYCRLCGYCAHKRCISRICQCCVSVLVIIANDHFKRLFKVNENPAYELSICPEQGLFIQKYRCRDCREPILIDTMKPAILCDYSGYYYCGRCHWNETAVIPARVIHNWDFEPRPVRLSLEHVCSRGKQLNVVKCLGLFSS</sequence>
<gene>
    <name evidence="7" type="ORF">SBAD_LOCUS11503</name>
</gene>
<evidence type="ECO:0000256" key="5">
    <source>
        <dbReference type="ARBA" id="ARBA00029450"/>
    </source>
</evidence>
<evidence type="ECO:0000259" key="6">
    <source>
        <dbReference type="PROSITE" id="PS50081"/>
    </source>
</evidence>
<reference evidence="9" key="1">
    <citation type="submission" date="2016-06" db="UniProtKB">
        <authorList>
            <consortium name="WormBaseParasite"/>
        </authorList>
    </citation>
    <scope>IDENTIFICATION</scope>
</reference>
<feature type="domain" description="Phorbol-ester/DAG-type" evidence="6">
    <location>
        <begin position="18"/>
        <end position="72"/>
    </location>
</feature>
<dbReference type="PANTHER" id="PTHR12326">
    <property type="entry name" value="PLECKSTRIN HOMOLOGY DOMAIN CONTAINING PROTEIN"/>
    <property type="match status" value="1"/>
</dbReference>
<reference evidence="7 8" key="2">
    <citation type="submission" date="2018-11" db="EMBL/GenBank/DDBJ databases">
        <authorList>
            <consortium name="Pathogen Informatics"/>
        </authorList>
    </citation>
    <scope>NUCLEOTIDE SEQUENCE [LARGE SCALE GENOMIC DNA]</scope>
</reference>
<dbReference type="GO" id="GO:0008270">
    <property type="term" value="F:zinc ion binding"/>
    <property type="evidence" value="ECO:0007669"/>
    <property type="project" value="UniProtKB-KW"/>
</dbReference>
<keyword evidence="4" id="KW-0862">Zinc</keyword>
<name>A0A183J6K5_9BILA</name>